<dbReference type="EMBL" id="JBHSDV010000005">
    <property type="protein sequence ID" value="MFC4388928.1"/>
    <property type="molecule type" value="Genomic_DNA"/>
</dbReference>
<dbReference type="RefSeq" id="WP_390200307.1">
    <property type="nucleotide sequence ID" value="NZ_JBHSDV010000005.1"/>
</dbReference>
<dbReference type="SUPFAM" id="SSF56300">
    <property type="entry name" value="Metallo-dependent phosphatases"/>
    <property type="match status" value="1"/>
</dbReference>
<accession>A0ABV8VWQ5</accession>
<feature type="domain" description="LTD" evidence="4">
    <location>
        <begin position="415"/>
        <end position="608"/>
    </location>
</feature>
<dbReference type="PANTHER" id="PTHR43143:SF5">
    <property type="entry name" value="SECRETED PROTEIN"/>
    <property type="match status" value="1"/>
</dbReference>
<dbReference type="Pfam" id="PF00932">
    <property type="entry name" value="LTD"/>
    <property type="match status" value="2"/>
</dbReference>
<proteinExistence type="predicted"/>
<feature type="compositionally biased region" description="Basic and acidic residues" evidence="1">
    <location>
        <begin position="130"/>
        <end position="140"/>
    </location>
</feature>
<keyword evidence="2" id="KW-0472">Membrane</keyword>
<feature type="compositionally biased region" description="Basic and acidic residues" evidence="1">
    <location>
        <begin position="72"/>
        <end position="81"/>
    </location>
</feature>
<reference evidence="6" key="1">
    <citation type="journal article" date="2019" name="Int. J. Syst. Evol. Microbiol.">
        <title>The Global Catalogue of Microorganisms (GCM) 10K type strain sequencing project: providing services to taxonomists for standard genome sequencing and annotation.</title>
        <authorList>
            <consortium name="The Broad Institute Genomics Platform"/>
            <consortium name="The Broad Institute Genome Sequencing Center for Infectious Disease"/>
            <person name="Wu L."/>
            <person name="Ma J."/>
        </authorList>
    </citation>
    <scope>NUCLEOTIDE SEQUENCE [LARGE SCALE GENOMIC DNA]</scope>
    <source>
        <strain evidence="6">KACC 14058</strain>
    </source>
</reference>
<organism evidence="5 6">
    <name type="scientific">Gracilibacillus marinus</name>
    <dbReference type="NCBI Taxonomy" id="630535"/>
    <lineage>
        <taxon>Bacteria</taxon>
        <taxon>Bacillati</taxon>
        <taxon>Bacillota</taxon>
        <taxon>Bacilli</taxon>
        <taxon>Bacillales</taxon>
        <taxon>Bacillaceae</taxon>
        <taxon>Gracilibacillus</taxon>
    </lineage>
</organism>
<feature type="transmembrane region" description="Helical" evidence="2">
    <location>
        <begin position="1661"/>
        <end position="1682"/>
    </location>
</feature>
<feature type="region of interest" description="Disordered" evidence="1">
    <location>
        <begin position="61"/>
        <end position="142"/>
    </location>
</feature>
<protein>
    <submittedName>
        <fullName evidence="5">Lamin tail domain-containing protein</fullName>
    </submittedName>
</protein>
<keyword evidence="2" id="KW-0812">Transmembrane</keyword>
<dbReference type="InterPro" id="IPR029052">
    <property type="entry name" value="Metallo-depent_PP-like"/>
</dbReference>
<dbReference type="Pfam" id="PF00149">
    <property type="entry name" value="Metallophos"/>
    <property type="match status" value="1"/>
</dbReference>
<feature type="domain" description="Cadherin" evidence="3">
    <location>
        <begin position="923"/>
        <end position="1041"/>
    </location>
</feature>
<feature type="compositionally biased region" description="Basic and acidic residues" evidence="1">
    <location>
        <begin position="1632"/>
        <end position="1641"/>
    </location>
</feature>
<keyword evidence="6" id="KW-1185">Reference proteome</keyword>
<evidence type="ECO:0000313" key="5">
    <source>
        <dbReference type="EMBL" id="MFC4388928.1"/>
    </source>
</evidence>
<dbReference type="InterPro" id="IPR002126">
    <property type="entry name" value="Cadherin-like_dom"/>
</dbReference>
<name>A0ABV8VWQ5_9BACI</name>
<dbReference type="PANTHER" id="PTHR43143">
    <property type="entry name" value="METALLOPHOSPHOESTERASE, CALCINEURIN SUPERFAMILY"/>
    <property type="match status" value="1"/>
</dbReference>
<dbReference type="PROSITE" id="PS51841">
    <property type="entry name" value="LTD"/>
    <property type="match status" value="2"/>
</dbReference>
<feature type="domain" description="LTD" evidence="4">
    <location>
        <begin position="154"/>
        <end position="317"/>
    </location>
</feature>
<keyword evidence="2" id="KW-1133">Transmembrane helix</keyword>
<evidence type="ECO:0000313" key="6">
    <source>
        <dbReference type="Proteomes" id="UP001595880"/>
    </source>
</evidence>
<dbReference type="InterPro" id="IPR051918">
    <property type="entry name" value="STPP_CPPED1"/>
</dbReference>
<feature type="compositionally biased region" description="Acidic residues" evidence="1">
    <location>
        <begin position="100"/>
        <end position="112"/>
    </location>
</feature>
<evidence type="ECO:0000256" key="2">
    <source>
        <dbReference type="SAM" id="Phobius"/>
    </source>
</evidence>
<dbReference type="Gene3D" id="2.60.40.1260">
    <property type="entry name" value="Lamin Tail domain"/>
    <property type="match status" value="1"/>
</dbReference>
<dbReference type="SUPFAM" id="SSF74853">
    <property type="entry name" value="Lamin A/C globular tail domain"/>
    <property type="match status" value="2"/>
</dbReference>
<feature type="compositionally biased region" description="Pro residues" evidence="1">
    <location>
        <begin position="1592"/>
        <end position="1601"/>
    </location>
</feature>
<dbReference type="PROSITE" id="PS50268">
    <property type="entry name" value="CADHERIN_2"/>
    <property type="match status" value="1"/>
</dbReference>
<dbReference type="InterPro" id="IPR036415">
    <property type="entry name" value="Lamin_tail_dom_sf"/>
</dbReference>
<dbReference type="InterPro" id="IPR004843">
    <property type="entry name" value="Calcineurin-like_PHP"/>
</dbReference>
<feature type="region of interest" description="Disordered" evidence="1">
    <location>
        <begin position="1573"/>
        <end position="1650"/>
    </location>
</feature>
<dbReference type="Proteomes" id="UP001595880">
    <property type="component" value="Unassembled WGS sequence"/>
</dbReference>
<feature type="compositionally biased region" description="Polar residues" evidence="1">
    <location>
        <begin position="1605"/>
        <end position="1631"/>
    </location>
</feature>
<evidence type="ECO:0000259" key="4">
    <source>
        <dbReference type="PROSITE" id="PS51841"/>
    </source>
</evidence>
<dbReference type="InterPro" id="IPR001322">
    <property type="entry name" value="Lamin_tail_dom"/>
</dbReference>
<comment type="caution">
    <text evidence="5">The sequence shown here is derived from an EMBL/GenBank/DDBJ whole genome shotgun (WGS) entry which is preliminary data.</text>
</comment>
<evidence type="ECO:0000259" key="3">
    <source>
        <dbReference type="PROSITE" id="PS50268"/>
    </source>
</evidence>
<evidence type="ECO:0000256" key="1">
    <source>
        <dbReference type="SAM" id="MobiDB-lite"/>
    </source>
</evidence>
<dbReference type="Gene3D" id="3.60.21.10">
    <property type="match status" value="1"/>
</dbReference>
<gene>
    <name evidence="5" type="ORF">ACFOZ1_14085</name>
</gene>
<sequence>MKKIRKRNARKFTVYLLLCTIIFMHVSSIFPHTYLHAVPNKPIVDQQQQEDVVIEDETIVTQETVENEQELNEIKSSKNDEEKSDDTLQDPTEEQMKEEVTEESDNEIEETKEENIQEIPTIDEESLEVTEQREEEKTDTVEEEAPIEVLKDFNSFPHLLITEISPNSKGGGTDYYEYFELYNNTTQPLHLNHYSFYYNYTDSDKEIAFQLPAVVMDSKESLVIWYNANDKTLEEFNNNFDTNLSSEQIVELKDSNFPGFANGGNRGIIVRNQLNEQVISAEYASGESDNNGAVIEFKYPQSETTMEKWHTLVEPTPGIINIEQVPNQPVEVPEIVEDTESPIIEHTPVTEVDAFNPITIEAIIKDNIAIPSATLYIKTEEEETYRSYVMSGDNHTYTVDVPGEYIHANISYFIEATDGLNTSKTDSFEVEVQKEEVDYDKVPELLVTELVPDSTNVGSADGYEFIEIYNNTDKPVNFKDYQMQYRYGTDPESDIVWPAVPNDVIIQPKQTLVFWVINGQNDQKTVADFNAIYGSNLVEGKDIVRIYTAGMANSGVRGLIVATNAGRELSIAYYNEVEGIDDTHKDKGIVYKFPVDGSNIMSKLSAGTTNATPGTVEVFQVPSQTVTKEEDTKAPVIQNVTEATEIVQTSDIHLEAIVEDETEVKTVEVFYRTNSQEEYQSKLLEQDYNDRMYHHLIYSPEIIAKEYVEYYFVASDGTNETKSETYRVKIINTLDTSSLRMNVKNGDMISGEYVLKGTSAQDEYNQVDLFIDNELVEEATYQAIEHTAYLAFEVSGVNTYFQNGVTIGDEVIHIFDDWIAQWETITVPVSPNQLMIGDNIMTIRAGNKASPWEGDEGENRDDYNLRNVRLVLSDGTIIRDSQKDNPETVYDMGDDGTDRILENFTFSISNEMASSKAFVWNTTAVPDGEHTITVTDQDETIEAEILVDNTAPVITSSIKDGDEFKGNFTITSDIKDAIAGVKESSVWLDGKEIEVPYSTSSGALESGTHELTIVAEDNIGNKNREVIQFIIVEENPNMPVNTSPNHSVGDPVLRVEVSDPMSDDVDVTFYEGYQYTTNNRENMKAYSNATDMEPPNVQIPTGESIFEAKSIDLTSELDGEYFITDSSTQFPYHRFEVTVNPEVDAEDRVELIWKGNSFQGRKVTMYAWNVQTSKWEAIDDYIAGEEDFELKGYVKVSDFVVDNKINVIIQDEIPASKEEYDYTFVWMSDTQYYSESYPHIYDQQTKWIVDNQENMDIEYVIHTGDLVDEADQEYQWINADNYMKTLDDNNIPYGVLAGNHDVSQKTNDYTAYYNYFGANRFENRPYYGGSYLNNRGHYDLISINGNDFIMVYLGWGIDEEGIAWMNDVLKAYPNRIAILNFHEYLQATGTRHPIGEKLYEEVVVPNKNVVAVLSGHYHESQTLIDEIDDDGDGITDRQVYQMLADYQAGPEGGQGYMRLLHFDQDNNRVMVNTYSPYLDDYNYYDNDVYPGKDEFVIDLDLTLKEKRVATDYFAVNIFTDNKIGQVENVRSGETAEVTWTGLVEGQTYSWYTTVTDKHTGSTTSDIWTFVKGEDDQISNPPIEEEEEDPEVPTNPPKPTEPILPNQPSTNEGVTDNGGDSESTTTNPSQVTNDKEADKDSLMDETNQDNNQIKLPHTATTMYTIMFIGFILMCGGMMWLALLKKRKIQ</sequence>
<feature type="compositionally biased region" description="Acidic residues" evidence="1">
    <location>
        <begin position="82"/>
        <end position="93"/>
    </location>
</feature>